<gene>
    <name evidence="3" type="ORF">A2Y62_17240</name>
</gene>
<evidence type="ECO:0000313" key="3">
    <source>
        <dbReference type="EMBL" id="OGF62392.1"/>
    </source>
</evidence>
<dbReference type="AlphaFoldDB" id="A0A1F5VG24"/>
<protein>
    <recommendedName>
        <fullName evidence="5">Lipopolysaccharide heptosyltransferase II</fullName>
    </recommendedName>
</protein>
<dbReference type="Pfam" id="PF01075">
    <property type="entry name" value="Glyco_transf_9"/>
    <property type="match status" value="1"/>
</dbReference>
<dbReference type="GO" id="GO:0008713">
    <property type="term" value="F:ADP-heptose-lipopolysaccharide heptosyltransferase activity"/>
    <property type="evidence" value="ECO:0007669"/>
    <property type="project" value="TreeGrafter"/>
</dbReference>
<organism evidence="3 4">
    <name type="scientific">Candidatus Fischerbacteria bacterium RBG_13_37_8</name>
    <dbReference type="NCBI Taxonomy" id="1817863"/>
    <lineage>
        <taxon>Bacteria</taxon>
        <taxon>Candidatus Fischeribacteriota</taxon>
    </lineage>
</organism>
<evidence type="ECO:0008006" key="5">
    <source>
        <dbReference type="Google" id="ProtNLM"/>
    </source>
</evidence>
<dbReference type="Gene3D" id="3.40.50.2000">
    <property type="entry name" value="Glycogen Phosphorylase B"/>
    <property type="match status" value="2"/>
</dbReference>
<accession>A0A1F5VG24</accession>
<dbReference type="GO" id="GO:0005829">
    <property type="term" value="C:cytosol"/>
    <property type="evidence" value="ECO:0007669"/>
    <property type="project" value="TreeGrafter"/>
</dbReference>
<dbReference type="Proteomes" id="UP000178943">
    <property type="component" value="Unassembled WGS sequence"/>
</dbReference>
<dbReference type="GO" id="GO:0009244">
    <property type="term" value="P:lipopolysaccharide core region biosynthetic process"/>
    <property type="evidence" value="ECO:0007669"/>
    <property type="project" value="TreeGrafter"/>
</dbReference>
<keyword evidence="1" id="KW-0328">Glycosyltransferase</keyword>
<evidence type="ECO:0000313" key="4">
    <source>
        <dbReference type="Proteomes" id="UP000178943"/>
    </source>
</evidence>
<dbReference type="EMBL" id="MFGW01000180">
    <property type="protein sequence ID" value="OGF62392.1"/>
    <property type="molecule type" value="Genomic_DNA"/>
</dbReference>
<proteinExistence type="predicted"/>
<feature type="non-terminal residue" evidence="3">
    <location>
        <position position="268"/>
    </location>
</feature>
<dbReference type="SUPFAM" id="SSF53756">
    <property type="entry name" value="UDP-Glycosyltransferase/glycogen phosphorylase"/>
    <property type="match status" value="1"/>
</dbReference>
<keyword evidence="2" id="KW-0808">Transferase</keyword>
<name>A0A1F5VG24_9BACT</name>
<sequence length="268" mass="30103">MMTYTFDRIAEVHEVAIRMPNWLGDNIMVIPAIAALKNVLNGAHFGCYCPANIKPVWEMTGIFDEIVSYSKSFDALMKTISFPLKSDIMFIFPNSFSSAFAAFFAKSKERIGYRGNGRDFFLTIPAGKRRGLHQVDEYYNLVSSEFPPELLVPLIRITKSRDEIIELLALHKFCEADRMMVAIAPGARWGKSKKWSSDSFKILAEKLVRANYNVIVTGLEGEIEPMRECLSMDNVKFVTGSLDKIAYLFSLCKVAIGNDSGLMHLASA</sequence>
<dbReference type="STRING" id="1817863.A2Y62_17240"/>
<comment type="caution">
    <text evidence="3">The sequence shown here is derived from an EMBL/GenBank/DDBJ whole genome shotgun (WGS) entry which is preliminary data.</text>
</comment>
<dbReference type="PANTHER" id="PTHR30160:SF7">
    <property type="entry name" value="ADP-HEPTOSE--LPS HEPTOSYLTRANSFERASE 2"/>
    <property type="match status" value="1"/>
</dbReference>
<reference evidence="3 4" key="1">
    <citation type="journal article" date="2016" name="Nat. Commun.">
        <title>Thousands of microbial genomes shed light on interconnected biogeochemical processes in an aquifer system.</title>
        <authorList>
            <person name="Anantharaman K."/>
            <person name="Brown C.T."/>
            <person name="Hug L.A."/>
            <person name="Sharon I."/>
            <person name="Castelle C.J."/>
            <person name="Probst A.J."/>
            <person name="Thomas B.C."/>
            <person name="Singh A."/>
            <person name="Wilkins M.J."/>
            <person name="Karaoz U."/>
            <person name="Brodie E.L."/>
            <person name="Williams K.H."/>
            <person name="Hubbard S.S."/>
            <person name="Banfield J.F."/>
        </authorList>
    </citation>
    <scope>NUCLEOTIDE SEQUENCE [LARGE SCALE GENOMIC DNA]</scope>
</reference>
<dbReference type="InterPro" id="IPR051199">
    <property type="entry name" value="LPS_LOS_Heptosyltrfase"/>
</dbReference>
<dbReference type="PANTHER" id="PTHR30160">
    <property type="entry name" value="TETRAACYLDISACCHARIDE 4'-KINASE-RELATED"/>
    <property type="match status" value="1"/>
</dbReference>
<evidence type="ECO:0000256" key="1">
    <source>
        <dbReference type="ARBA" id="ARBA00022676"/>
    </source>
</evidence>
<evidence type="ECO:0000256" key="2">
    <source>
        <dbReference type="ARBA" id="ARBA00022679"/>
    </source>
</evidence>
<dbReference type="InterPro" id="IPR002201">
    <property type="entry name" value="Glyco_trans_9"/>
</dbReference>